<dbReference type="Proteomes" id="UP000824109">
    <property type="component" value="Unassembled WGS sequence"/>
</dbReference>
<evidence type="ECO:0000259" key="1">
    <source>
        <dbReference type="PROSITE" id="PS51750"/>
    </source>
</evidence>
<gene>
    <name evidence="2" type="ORF">IAA61_03695</name>
</gene>
<dbReference type="PROSITE" id="PS51750">
    <property type="entry name" value="BRO_N"/>
    <property type="match status" value="1"/>
</dbReference>
<organism evidence="2 3">
    <name type="scientific">Candidatus Ornithomonoglobus merdipullorum</name>
    <dbReference type="NCBI Taxonomy" id="2840895"/>
    <lineage>
        <taxon>Bacteria</taxon>
        <taxon>Bacillati</taxon>
        <taxon>Bacillota</taxon>
        <taxon>Clostridia</taxon>
        <taxon>Candidatus Ornithomonoglobus</taxon>
    </lineage>
</organism>
<sequence>MNSTLQVFTNEDFGSVRTVTIDDEPWFIGKDVAEALGYAEPRSAVSKKVEAEDKGVAEMATPSGVQKMTVINESGLYSLILSSKLPSAKKFKRWITAEVIPSIRKHGAYVTNELLDAMAKDPNVMRKLVIRLYAEKQETDSKLLQLEDDLNAAMPKAVYYDIFVDPGYATNFRDTAKEFEIPQKCFIDLLLEHKFIYRTLTNELRPHSVALSKGLFILRDYTNPINLHRGTYTLVTAKGKKYIYEYFVKKGIIDNDEGEE</sequence>
<dbReference type="AlphaFoldDB" id="A0A9D1SEQ5"/>
<accession>A0A9D1SEQ5</accession>
<protein>
    <submittedName>
        <fullName evidence="2">Phage antirepressor KilAC domain-containing protein</fullName>
    </submittedName>
</protein>
<dbReference type="PANTHER" id="PTHR36180:SF2">
    <property type="entry name" value="BRO FAMILY PROTEIN"/>
    <property type="match status" value="1"/>
</dbReference>
<feature type="domain" description="Bro-N" evidence="1">
    <location>
        <begin position="1"/>
        <end position="107"/>
    </location>
</feature>
<dbReference type="PANTHER" id="PTHR36180">
    <property type="entry name" value="DNA-BINDING PROTEIN-RELATED-RELATED"/>
    <property type="match status" value="1"/>
</dbReference>
<dbReference type="GO" id="GO:0003677">
    <property type="term" value="F:DNA binding"/>
    <property type="evidence" value="ECO:0007669"/>
    <property type="project" value="InterPro"/>
</dbReference>
<dbReference type="InterPro" id="IPR003497">
    <property type="entry name" value="BRO_N_domain"/>
</dbReference>
<reference evidence="2" key="1">
    <citation type="submission" date="2020-10" db="EMBL/GenBank/DDBJ databases">
        <authorList>
            <person name="Gilroy R."/>
        </authorList>
    </citation>
    <scope>NUCLEOTIDE SEQUENCE</scope>
    <source>
        <strain evidence="2">USAMLcec3-3695</strain>
    </source>
</reference>
<proteinExistence type="predicted"/>
<dbReference type="Pfam" id="PF03374">
    <property type="entry name" value="ANT"/>
    <property type="match status" value="1"/>
</dbReference>
<comment type="caution">
    <text evidence="2">The sequence shown here is derived from an EMBL/GenBank/DDBJ whole genome shotgun (WGS) entry which is preliminary data.</text>
</comment>
<dbReference type="Pfam" id="PF02498">
    <property type="entry name" value="Bro-N"/>
    <property type="match status" value="1"/>
</dbReference>
<evidence type="ECO:0000313" key="2">
    <source>
        <dbReference type="EMBL" id="HIU56903.1"/>
    </source>
</evidence>
<dbReference type="EMBL" id="DVNB01000039">
    <property type="protein sequence ID" value="HIU56903.1"/>
    <property type="molecule type" value="Genomic_DNA"/>
</dbReference>
<evidence type="ECO:0000313" key="3">
    <source>
        <dbReference type="Proteomes" id="UP000824109"/>
    </source>
</evidence>
<dbReference type="SMART" id="SM01040">
    <property type="entry name" value="Bro-N"/>
    <property type="match status" value="1"/>
</dbReference>
<reference evidence="2" key="2">
    <citation type="journal article" date="2021" name="PeerJ">
        <title>Extensive microbial diversity within the chicken gut microbiome revealed by metagenomics and culture.</title>
        <authorList>
            <person name="Gilroy R."/>
            <person name="Ravi A."/>
            <person name="Getino M."/>
            <person name="Pursley I."/>
            <person name="Horton D.L."/>
            <person name="Alikhan N.F."/>
            <person name="Baker D."/>
            <person name="Gharbi K."/>
            <person name="Hall N."/>
            <person name="Watson M."/>
            <person name="Adriaenssens E.M."/>
            <person name="Foster-Nyarko E."/>
            <person name="Jarju S."/>
            <person name="Secka A."/>
            <person name="Antonio M."/>
            <person name="Oren A."/>
            <person name="Chaudhuri R.R."/>
            <person name="La Ragione R."/>
            <person name="Hildebrand F."/>
            <person name="Pallen M.J."/>
        </authorList>
    </citation>
    <scope>NUCLEOTIDE SEQUENCE</scope>
    <source>
        <strain evidence="2">USAMLcec3-3695</strain>
    </source>
</reference>
<dbReference type="InterPro" id="IPR005039">
    <property type="entry name" value="Ant_C"/>
</dbReference>
<name>A0A9D1SEQ5_9FIRM</name>